<dbReference type="FunFam" id="3.40.50.300:FF:000113">
    <property type="entry name" value="Preprotein translocase subunit SecA"/>
    <property type="match status" value="1"/>
</dbReference>
<dbReference type="PROSITE" id="PS51192">
    <property type="entry name" value="HELICASE_ATP_BIND_1"/>
    <property type="match status" value="1"/>
</dbReference>
<feature type="compositionally biased region" description="Polar residues" evidence="15">
    <location>
        <begin position="859"/>
        <end position="868"/>
    </location>
</feature>
<dbReference type="InterPro" id="IPR011115">
    <property type="entry name" value="SecA_DEAD"/>
</dbReference>
<protein>
    <submittedName>
        <fullName evidence="19">Unannotated protein</fullName>
    </submittedName>
</protein>
<evidence type="ECO:0000256" key="6">
    <source>
        <dbReference type="ARBA" id="ARBA00022490"/>
    </source>
</evidence>
<dbReference type="CDD" id="cd18803">
    <property type="entry name" value="SF2_C_secA"/>
    <property type="match status" value="1"/>
</dbReference>
<dbReference type="SUPFAM" id="SSF52540">
    <property type="entry name" value="P-loop containing nucleoside triphosphate hydrolases"/>
    <property type="match status" value="2"/>
</dbReference>
<keyword evidence="4" id="KW-0813">Transport</keyword>
<dbReference type="Gene3D" id="3.10.450.50">
    <property type="match status" value="1"/>
</dbReference>
<dbReference type="NCBIfam" id="NF009538">
    <property type="entry name" value="PRK12904.1"/>
    <property type="match status" value="1"/>
</dbReference>
<dbReference type="Pfam" id="PF07516">
    <property type="entry name" value="SecA_SW"/>
    <property type="match status" value="1"/>
</dbReference>
<evidence type="ECO:0000256" key="12">
    <source>
        <dbReference type="ARBA" id="ARBA00022967"/>
    </source>
</evidence>
<dbReference type="InterPro" id="IPR036266">
    <property type="entry name" value="SecA_Wing/Scaffold_sf"/>
</dbReference>
<keyword evidence="12" id="KW-1278">Translocase</keyword>
<feature type="domain" description="Helicase C-terminal" evidence="17">
    <location>
        <begin position="414"/>
        <end position="619"/>
    </location>
</feature>
<dbReference type="GO" id="GO:0017038">
    <property type="term" value="P:protein import"/>
    <property type="evidence" value="ECO:0007669"/>
    <property type="project" value="InterPro"/>
</dbReference>
<keyword evidence="8" id="KW-0547">Nucleotide-binding</keyword>
<dbReference type="EMBL" id="CAESAC010000010">
    <property type="protein sequence ID" value="CAB4330824.1"/>
    <property type="molecule type" value="Genomic_DNA"/>
</dbReference>
<evidence type="ECO:0000259" key="18">
    <source>
        <dbReference type="PROSITE" id="PS51196"/>
    </source>
</evidence>
<feature type="region of interest" description="Disordered" evidence="15">
    <location>
        <begin position="859"/>
        <end position="886"/>
    </location>
</feature>
<evidence type="ECO:0000256" key="7">
    <source>
        <dbReference type="ARBA" id="ARBA00022723"/>
    </source>
</evidence>
<comment type="similarity">
    <text evidence="3">Belongs to the SecA family.</text>
</comment>
<dbReference type="GO" id="GO:0031522">
    <property type="term" value="C:cell envelope Sec protein transport complex"/>
    <property type="evidence" value="ECO:0007669"/>
    <property type="project" value="TreeGrafter"/>
</dbReference>
<organism evidence="19">
    <name type="scientific">freshwater metagenome</name>
    <dbReference type="NCBI Taxonomy" id="449393"/>
    <lineage>
        <taxon>unclassified sequences</taxon>
        <taxon>metagenomes</taxon>
        <taxon>ecological metagenomes</taxon>
    </lineage>
</organism>
<evidence type="ECO:0000256" key="9">
    <source>
        <dbReference type="ARBA" id="ARBA00022833"/>
    </source>
</evidence>
<dbReference type="GO" id="GO:0006605">
    <property type="term" value="P:protein targeting"/>
    <property type="evidence" value="ECO:0007669"/>
    <property type="project" value="InterPro"/>
</dbReference>
<feature type="domain" description="Helicase ATP-binding" evidence="16">
    <location>
        <begin position="87"/>
        <end position="244"/>
    </location>
</feature>
<dbReference type="InterPro" id="IPR011130">
    <property type="entry name" value="SecA_preprotein_X-link_dom"/>
</dbReference>
<dbReference type="InterPro" id="IPR044722">
    <property type="entry name" value="SecA_SF2_C"/>
</dbReference>
<dbReference type="GO" id="GO:0006886">
    <property type="term" value="P:intracellular protein transport"/>
    <property type="evidence" value="ECO:0007669"/>
    <property type="project" value="InterPro"/>
</dbReference>
<dbReference type="FunFam" id="3.40.50.300:FF:000334">
    <property type="entry name" value="Protein translocase subunit SecA"/>
    <property type="match status" value="1"/>
</dbReference>
<feature type="domain" description="SecA family profile" evidence="18">
    <location>
        <begin position="1"/>
        <end position="614"/>
    </location>
</feature>
<evidence type="ECO:0000256" key="8">
    <source>
        <dbReference type="ARBA" id="ARBA00022741"/>
    </source>
</evidence>
<evidence type="ECO:0000256" key="10">
    <source>
        <dbReference type="ARBA" id="ARBA00022840"/>
    </source>
</evidence>
<dbReference type="Gene3D" id="3.40.50.300">
    <property type="entry name" value="P-loop containing nucleotide triphosphate hydrolases"/>
    <property type="match status" value="2"/>
</dbReference>
<dbReference type="SMART" id="SM00958">
    <property type="entry name" value="SecA_PP_bind"/>
    <property type="match status" value="1"/>
</dbReference>
<dbReference type="InterPro" id="IPR027417">
    <property type="entry name" value="P-loop_NTPase"/>
</dbReference>
<dbReference type="GO" id="GO:0046872">
    <property type="term" value="F:metal ion binding"/>
    <property type="evidence" value="ECO:0007669"/>
    <property type="project" value="UniProtKB-KW"/>
</dbReference>
<dbReference type="PROSITE" id="PS01312">
    <property type="entry name" value="SECA"/>
    <property type="match status" value="1"/>
</dbReference>
<dbReference type="Gene3D" id="1.10.3060.10">
    <property type="entry name" value="Helical scaffold and wing domains of SecA"/>
    <property type="match status" value="1"/>
</dbReference>
<dbReference type="PANTHER" id="PTHR30612">
    <property type="entry name" value="SECA INNER MEMBRANE COMPONENT OF SEC PROTEIN SECRETION SYSTEM"/>
    <property type="match status" value="1"/>
</dbReference>
<dbReference type="InterPro" id="IPR036670">
    <property type="entry name" value="SecA_X-link_sf"/>
</dbReference>
<proteinExistence type="inferred from homology"/>
<dbReference type="CDD" id="cd17928">
    <property type="entry name" value="DEXDc_SecA"/>
    <property type="match status" value="1"/>
</dbReference>
<dbReference type="InterPro" id="IPR020937">
    <property type="entry name" value="SecA_CS"/>
</dbReference>
<dbReference type="PROSITE" id="PS51196">
    <property type="entry name" value="SECA_MOTOR_DEAD"/>
    <property type="match status" value="1"/>
</dbReference>
<keyword evidence="13" id="KW-0811">Translocation</keyword>
<evidence type="ECO:0000256" key="11">
    <source>
        <dbReference type="ARBA" id="ARBA00022927"/>
    </source>
</evidence>
<evidence type="ECO:0000256" key="3">
    <source>
        <dbReference type="ARBA" id="ARBA00007650"/>
    </source>
</evidence>
<dbReference type="Gene3D" id="3.90.1440.10">
    <property type="entry name" value="SecA, preprotein cross-linking domain"/>
    <property type="match status" value="1"/>
</dbReference>
<dbReference type="FunFam" id="3.90.1440.10:FF:000002">
    <property type="entry name" value="Protein translocase subunit SecA"/>
    <property type="match status" value="1"/>
</dbReference>
<keyword evidence="5" id="KW-1003">Cell membrane</keyword>
<accession>A0A6J5YLE2</accession>
<evidence type="ECO:0000256" key="2">
    <source>
        <dbReference type="ARBA" id="ARBA00004202"/>
    </source>
</evidence>
<evidence type="ECO:0000259" key="16">
    <source>
        <dbReference type="PROSITE" id="PS51192"/>
    </source>
</evidence>
<evidence type="ECO:0000256" key="15">
    <source>
        <dbReference type="SAM" id="MobiDB-lite"/>
    </source>
</evidence>
<gene>
    <name evidence="19" type="ORF">UFOPK4028_00149</name>
</gene>
<comment type="subcellular location">
    <subcellularLocation>
        <location evidence="2">Cell membrane</location>
        <topology evidence="2">Peripheral membrane protein</topology>
    </subcellularLocation>
</comment>
<keyword evidence="10" id="KW-0067">ATP-binding</keyword>
<name>A0A6J5YLE2_9ZZZZ</name>
<keyword evidence="14" id="KW-0472">Membrane</keyword>
<evidence type="ECO:0000256" key="4">
    <source>
        <dbReference type="ARBA" id="ARBA00022448"/>
    </source>
</evidence>
<dbReference type="PANTHER" id="PTHR30612:SF0">
    <property type="entry name" value="CHLOROPLAST PROTEIN-TRANSPORTING ATPASE"/>
    <property type="match status" value="1"/>
</dbReference>
<dbReference type="HAMAP" id="MF_01382">
    <property type="entry name" value="SecA"/>
    <property type="match status" value="1"/>
</dbReference>
<dbReference type="SMART" id="SM00957">
    <property type="entry name" value="SecA_DEAD"/>
    <property type="match status" value="1"/>
</dbReference>
<dbReference type="InterPro" id="IPR011116">
    <property type="entry name" value="SecA_Wing/Scaffold"/>
</dbReference>
<dbReference type="GO" id="GO:0005524">
    <property type="term" value="F:ATP binding"/>
    <property type="evidence" value="ECO:0007669"/>
    <property type="project" value="UniProtKB-KW"/>
</dbReference>
<evidence type="ECO:0000256" key="5">
    <source>
        <dbReference type="ARBA" id="ARBA00022475"/>
    </source>
</evidence>
<dbReference type="Pfam" id="PF07517">
    <property type="entry name" value="SecA_DEAD"/>
    <property type="match status" value="1"/>
</dbReference>
<dbReference type="FunFam" id="1.10.3060.10:FF:000002">
    <property type="entry name" value="Preprotein translocase subunit SecA"/>
    <property type="match status" value="1"/>
</dbReference>
<keyword evidence="6" id="KW-0963">Cytoplasm</keyword>
<dbReference type="AlphaFoldDB" id="A0A6J5YLE2"/>
<evidence type="ECO:0000256" key="14">
    <source>
        <dbReference type="ARBA" id="ARBA00023136"/>
    </source>
</evidence>
<keyword evidence="7" id="KW-0479">Metal-binding</keyword>
<keyword evidence="11" id="KW-0653">Protein transport</keyword>
<evidence type="ECO:0000259" key="17">
    <source>
        <dbReference type="PROSITE" id="PS51194"/>
    </source>
</evidence>
<evidence type="ECO:0000256" key="1">
    <source>
        <dbReference type="ARBA" id="ARBA00001947"/>
    </source>
</evidence>
<dbReference type="InterPro" id="IPR014018">
    <property type="entry name" value="SecA_motor_DEAD"/>
</dbReference>
<dbReference type="PROSITE" id="PS51194">
    <property type="entry name" value="HELICASE_CTER"/>
    <property type="match status" value="1"/>
</dbReference>
<dbReference type="PRINTS" id="PR00906">
    <property type="entry name" value="SECA"/>
</dbReference>
<feature type="compositionally biased region" description="Basic residues" evidence="15">
    <location>
        <begin position="877"/>
        <end position="886"/>
    </location>
</feature>
<dbReference type="Pfam" id="PF01043">
    <property type="entry name" value="SecA_PP_bind"/>
    <property type="match status" value="1"/>
</dbReference>
<sequence length="886" mass="98910">MGLLDKLLRAGEGRAVRELEKIAQQVNKFESSISALDDSALRGKTDEFKERVNKGESLDSLLPEAFAVVREAAKRTLGQRHYDVQLMGGAALHKGNIAEMKTGEGKTLVSTLPAYLNALSGKGVHVVTVNDYLAERDSEWMGRVHRFLGLRVGVILSRMSPSERREAYSADITYGTNNEFGFDYLRDNMAWTLSDCVQREHNFAIVDEVDSILIDEARTPLIISGPADKPTKWYVEFANLVARLSRDVHYEVDNKKRTVGILDEGVTRVEEALKIENLYEAANTPMIGYLNNAIKAKELFKRDKDYVVMNGELLIVDEHTGRMLAGRRYSEGLHQALEAKEKIEIQDENQTLATITLQNYFRLYNKLSGMTGTAMTEASEFMQIYKLGVIPIPTNKSMQRIDQPDLIYKSEVGKFTAVVEDISNRHKKGQPVLVGTVSVEKSEELSGMLKRKGIPHEVLNAKQHEREAAIIARAGSVGAVTVATNMAGRGTDIMLGGNPEFMADFELQAKGLSPVDTPEEYEKAWPGEIAKQKSAVEQEHEKVVALGGLYVLGTERHESRRIDNQLRGRSGRQGDPGESRFYLSLQDELMKRFNSGLVERFLGAAGMPEETPLESKIVSNAIKSAQTQVESLNFEMRKNVLKYDDVMNKQRTVVYSERREVLEGADIKDLTNDFLTETITAYVNSATNSGVAENWDLNTLWTALKSLYPISITVEDLVSEVGEVGALDSEFILDRVLTDAKNAYDRRETELTSTVMRELERKILLSVLDRKWREHLYEMDYLQEGIGLRAMAQRDPLVEYQREGYDLFSAMMDAVKEELVGYLFSAEVQVEGDQVGAKGLTPTPAPVNDLQYSAAEIETSSAGATSKNAPCPCGSGKKYKRCHGES</sequence>
<dbReference type="GO" id="GO:0005829">
    <property type="term" value="C:cytosol"/>
    <property type="evidence" value="ECO:0007669"/>
    <property type="project" value="TreeGrafter"/>
</dbReference>
<evidence type="ECO:0000313" key="19">
    <source>
        <dbReference type="EMBL" id="CAB4330824.1"/>
    </source>
</evidence>
<dbReference type="InterPro" id="IPR000185">
    <property type="entry name" value="SecA"/>
</dbReference>
<dbReference type="Pfam" id="PF21090">
    <property type="entry name" value="P-loop_SecA"/>
    <property type="match status" value="1"/>
</dbReference>
<dbReference type="GO" id="GO:0005886">
    <property type="term" value="C:plasma membrane"/>
    <property type="evidence" value="ECO:0007669"/>
    <property type="project" value="UniProtKB-SubCell"/>
</dbReference>
<comment type="cofactor">
    <cofactor evidence="1">
        <name>Zn(2+)</name>
        <dbReference type="ChEBI" id="CHEBI:29105"/>
    </cofactor>
</comment>
<dbReference type="GO" id="GO:0043952">
    <property type="term" value="P:protein transport by the Sec complex"/>
    <property type="evidence" value="ECO:0007669"/>
    <property type="project" value="TreeGrafter"/>
</dbReference>
<dbReference type="NCBIfam" id="TIGR00963">
    <property type="entry name" value="secA"/>
    <property type="match status" value="1"/>
</dbReference>
<keyword evidence="9" id="KW-0862">Zinc</keyword>
<reference evidence="19" key="1">
    <citation type="submission" date="2020-05" db="EMBL/GenBank/DDBJ databases">
        <authorList>
            <person name="Chiriac C."/>
            <person name="Salcher M."/>
            <person name="Ghai R."/>
            <person name="Kavagutti S V."/>
        </authorList>
    </citation>
    <scope>NUCLEOTIDE SEQUENCE</scope>
</reference>
<dbReference type="Pfam" id="PF02810">
    <property type="entry name" value="SEC-C"/>
    <property type="match status" value="1"/>
</dbReference>
<dbReference type="InterPro" id="IPR004027">
    <property type="entry name" value="SEC_C_motif"/>
</dbReference>
<dbReference type="InterPro" id="IPR001650">
    <property type="entry name" value="Helicase_C-like"/>
</dbReference>
<dbReference type="InterPro" id="IPR014001">
    <property type="entry name" value="Helicase_ATP-bd"/>
</dbReference>
<evidence type="ECO:0000256" key="13">
    <source>
        <dbReference type="ARBA" id="ARBA00023010"/>
    </source>
</evidence>
<dbReference type="SUPFAM" id="SSF81886">
    <property type="entry name" value="Helical scaffold and wing domains of SecA"/>
    <property type="match status" value="1"/>
</dbReference>
<dbReference type="SUPFAM" id="SSF81767">
    <property type="entry name" value="Pre-protein crosslinking domain of SecA"/>
    <property type="match status" value="1"/>
</dbReference>